<reference evidence="2 3" key="1">
    <citation type="submission" date="2016-07" db="EMBL/GenBank/DDBJ databases">
        <title>Pervasive Adenine N6-methylation of Active Genes in Fungi.</title>
        <authorList>
            <consortium name="DOE Joint Genome Institute"/>
            <person name="Mondo S.J."/>
            <person name="Dannebaum R.O."/>
            <person name="Kuo R.C."/>
            <person name="Labutti K."/>
            <person name="Haridas S."/>
            <person name="Kuo A."/>
            <person name="Salamov A."/>
            <person name="Ahrendt S.R."/>
            <person name="Lipzen A."/>
            <person name="Sullivan W."/>
            <person name="Andreopoulos W.B."/>
            <person name="Clum A."/>
            <person name="Lindquist E."/>
            <person name="Daum C."/>
            <person name="Ramamoorthy G.K."/>
            <person name="Gryganskyi A."/>
            <person name="Culley D."/>
            <person name="Magnuson J.K."/>
            <person name="James T.Y."/>
            <person name="O'Malley M.A."/>
            <person name="Stajich J.E."/>
            <person name="Spatafora J.W."/>
            <person name="Visel A."/>
            <person name="Grigoriev I.V."/>
        </authorList>
    </citation>
    <scope>NUCLEOTIDE SEQUENCE [LARGE SCALE GENOMIC DNA]</scope>
    <source>
        <strain evidence="2 3">PL171</strain>
    </source>
</reference>
<feature type="transmembrane region" description="Helical" evidence="1">
    <location>
        <begin position="49"/>
        <end position="67"/>
    </location>
</feature>
<feature type="transmembrane region" description="Helical" evidence="1">
    <location>
        <begin position="166"/>
        <end position="188"/>
    </location>
</feature>
<evidence type="ECO:0000313" key="3">
    <source>
        <dbReference type="Proteomes" id="UP000193411"/>
    </source>
</evidence>
<protein>
    <submittedName>
        <fullName evidence="2">Uncharacterized protein</fullName>
    </submittedName>
</protein>
<feature type="transmembrane region" description="Helical" evidence="1">
    <location>
        <begin position="200"/>
        <end position="218"/>
    </location>
</feature>
<comment type="caution">
    <text evidence="2">The sequence shown here is derived from an EMBL/GenBank/DDBJ whole genome shotgun (WGS) entry which is preliminary data.</text>
</comment>
<feature type="transmembrane region" description="Helical" evidence="1">
    <location>
        <begin position="20"/>
        <end position="37"/>
    </location>
</feature>
<proteinExistence type="predicted"/>
<dbReference type="Proteomes" id="UP000193411">
    <property type="component" value="Unassembled WGS sequence"/>
</dbReference>
<evidence type="ECO:0000256" key="1">
    <source>
        <dbReference type="SAM" id="Phobius"/>
    </source>
</evidence>
<keyword evidence="1" id="KW-1133">Transmembrane helix</keyword>
<evidence type="ECO:0000313" key="2">
    <source>
        <dbReference type="EMBL" id="ORZ29885.1"/>
    </source>
</evidence>
<dbReference type="AlphaFoldDB" id="A0A1Y2H5U2"/>
<keyword evidence="1" id="KW-0472">Membrane</keyword>
<name>A0A1Y2H5U2_9FUNG</name>
<dbReference type="EMBL" id="MCFL01000122">
    <property type="protein sequence ID" value="ORZ29885.1"/>
    <property type="molecule type" value="Genomic_DNA"/>
</dbReference>
<feature type="transmembrane region" description="Helical" evidence="1">
    <location>
        <begin position="130"/>
        <end position="154"/>
    </location>
</feature>
<organism evidence="2 3">
    <name type="scientific">Catenaria anguillulae PL171</name>
    <dbReference type="NCBI Taxonomy" id="765915"/>
    <lineage>
        <taxon>Eukaryota</taxon>
        <taxon>Fungi</taxon>
        <taxon>Fungi incertae sedis</taxon>
        <taxon>Blastocladiomycota</taxon>
        <taxon>Blastocladiomycetes</taxon>
        <taxon>Blastocladiales</taxon>
        <taxon>Catenariaceae</taxon>
        <taxon>Catenaria</taxon>
    </lineage>
</organism>
<keyword evidence="1" id="KW-0812">Transmembrane</keyword>
<accession>A0A1Y2H5U2</accession>
<keyword evidence="3" id="KW-1185">Reference proteome</keyword>
<sequence length="326" mass="35305">MSTSIPAALIGRNVGAIFDLVHAGLAGASIMAVVWMWTKRQVYTKASKGKLTILVMVLLVLRNIIAIRVETRDRASCAAIAFTRAFVANLLGPMITNYFLYELFVNIVVKPRFNSKKVQKRIRWAMHLSYQLGALGFLGYGLFFIPSGISPLGFCFASYPPANVTIIGSVWAFLATSFQAGLYAALLVSSKKLSTNQFTPLFKVTAVSGLLLALWQLYVQIDIFTQPQTEEWKPILNTITFTWRVVNTVLINNYLIGLREQTKAVARSSSSARASVSVSSTSSTMGISGAAKALMAAAGSVSRRASNVIAGTSTSTAGLQKTEPRS</sequence>
<gene>
    <name evidence="2" type="ORF">BCR44DRAFT_42133</name>
</gene>
<feature type="transmembrane region" description="Helical" evidence="1">
    <location>
        <begin position="87"/>
        <end position="109"/>
    </location>
</feature>